<keyword evidence="5" id="KW-1185">Reference proteome</keyword>
<dbReference type="OrthoDB" id="696115at2759"/>
<dbReference type="InterPro" id="IPR001878">
    <property type="entry name" value="Znf_CCHC"/>
</dbReference>
<gene>
    <name evidence="4" type="ORF">EJB05_26783</name>
</gene>
<evidence type="ECO:0000313" key="5">
    <source>
        <dbReference type="Proteomes" id="UP000324897"/>
    </source>
</evidence>
<accession>A0A5J9UM49</accession>
<keyword evidence="1" id="KW-0479">Metal-binding</keyword>
<keyword evidence="1" id="KW-0862">Zinc</keyword>
<evidence type="ECO:0000313" key="4">
    <source>
        <dbReference type="EMBL" id="TVU24351.1"/>
    </source>
</evidence>
<sequence length="375" mass="41633">MGEGDYNFVLRGGPWIHKGDALIVVPYDGKTRPSEVDLDVIPIWVQVYDLPGVMLNKDMGKALGEKLGKFIEVHLDDGDIAAGKFMRIKVALPLNKPLKPWLELKLNGKICQFKLKYEKVPHFCFRCGRMGHAGGECQFRRHGFSGFCYDEDLRVSPYKRMESRSRTIHAMEKPIDARGLQFSNPLQQFGINQKAKKPFVQESTMEEGKAVAPDVANVLAAGFGKLRMHNNASVQSRQRKIMDQLPETSVESSGSFSGVRTATKSCDATSSARSIDSDKKWKHVSVMHGAIIPVQRAFQSIHKALDIVGSIQGVSQDILMLPASQLGKRNSTESDNGSGREVNVEELEEREVGVQKKGRTDNSNDNLTGAHVEPR</sequence>
<dbReference type="GO" id="GO:0003676">
    <property type="term" value="F:nucleic acid binding"/>
    <property type="evidence" value="ECO:0007669"/>
    <property type="project" value="InterPro"/>
</dbReference>
<dbReference type="Proteomes" id="UP000324897">
    <property type="component" value="Chromosome 2"/>
</dbReference>
<reference evidence="4 5" key="1">
    <citation type="journal article" date="2019" name="Sci. Rep.">
        <title>A high-quality genome of Eragrostis curvula grass provides insights into Poaceae evolution and supports new strategies to enhance forage quality.</title>
        <authorList>
            <person name="Carballo J."/>
            <person name="Santos B.A.C.M."/>
            <person name="Zappacosta D."/>
            <person name="Garbus I."/>
            <person name="Selva J.P."/>
            <person name="Gallo C.A."/>
            <person name="Diaz A."/>
            <person name="Albertini E."/>
            <person name="Caccamo M."/>
            <person name="Echenique V."/>
        </authorList>
    </citation>
    <scope>NUCLEOTIDE SEQUENCE [LARGE SCALE GENOMIC DNA]</scope>
    <source>
        <strain evidence="5">cv. Victoria</strain>
        <tissue evidence="4">Leaf</tissue>
    </source>
</reference>
<dbReference type="Gramene" id="TVU24351">
    <property type="protein sequence ID" value="TVU24351"/>
    <property type="gene ID" value="EJB05_26783"/>
</dbReference>
<dbReference type="PROSITE" id="PS50158">
    <property type="entry name" value="ZF_CCHC"/>
    <property type="match status" value="1"/>
</dbReference>
<evidence type="ECO:0000256" key="1">
    <source>
        <dbReference type="PROSITE-ProRule" id="PRU00047"/>
    </source>
</evidence>
<comment type="caution">
    <text evidence="4">The sequence shown here is derived from an EMBL/GenBank/DDBJ whole genome shotgun (WGS) entry which is preliminary data.</text>
</comment>
<dbReference type="EMBL" id="RWGY01000013">
    <property type="protein sequence ID" value="TVU24351.1"/>
    <property type="molecule type" value="Genomic_DNA"/>
</dbReference>
<protein>
    <recommendedName>
        <fullName evidence="3">CCHC-type domain-containing protein</fullName>
    </recommendedName>
</protein>
<dbReference type="PANTHER" id="PTHR31286">
    <property type="entry name" value="GLYCINE-RICH CELL WALL STRUCTURAL PROTEIN 1.8-LIKE"/>
    <property type="match status" value="1"/>
</dbReference>
<dbReference type="GO" id="GO:0008270">
    <property type="term" value="F:zinc ion binding"/>
    <property type="evidence" value="ECO:0007669"/>
    <property type="project" value="UniProtKB-KW"/>
</dbReference>
<keyword evidence="1" id="KW-0863">Zinc-finger</keyword>
<dbReference type="InterPro" id="IPR040256">
    <property type="entry name" value="At4g02000-like"/>
</dbReference>
<feature type="domain" description="CCHC-type" evidence="3">
    <location>
        <begin position="124"/>
        <end position="137"/>
    </location>
</feature>
<feature type="compositionally biased region" description="Polar residues" evidence="2">
    <location>
        <begin position="327"/>
        <end position="337"/>
    </location>
</feature>
<dbReference type="PANTHER" id="PTHR31286:SF166">
    <property type="entry name" value="OS01G0177800 PROTEIN"/>
    <property type="match status" value="1"/>
</dbReference>
<proteinExistence type="predicted"/>
<feature type="compositionally biased region" description="Basic and acidic residues" evidence="2">
    <location>
        <begin position="350"/>
        <end position="362"/>
    </location>
</feature>
<feature type="region of interest" description="Disordered" evidence="2">
    <location>
        <begin position="327"/>
        <end position="375"/>
    </location>
</feature>
<feature type="non-terminal residue" evidence="4">
    <location>
        <position position="1"/>
    </location>
</feature>
<evidence type="ECO:0000259" key="3">
    <source>
        <dbReference type="PROSITE" id="PS50158"/>
    </source>
</evidence>
<name>A0A5J9UM49_9POAL</name>
<dbReference type="AlphaFoldDB" id="A0A5J9UM49"/>
<evidence type="ECO:0000256" key="2">
    <source>
        <dbReference type="SAM" id="MobiDB-lite"/>
    </source>
</evidence>
<organism evidence="4 5">
    <name type="scientific">Eragrostis curvula</name>
    <name type="common">weeping love grass</name>
    <dbReference type="NCBI Taxonomy" id="38414"/>
    <lineage>
        <taxon>Eukaryota</taxon>
        <taxon>Viridiplantae</taxon>
        <taxon>Streptophyta</taxon>
        <taxon>Embryophyta</taxon>
        <taxon>Tracheophyta</taxon>
        <taxon>Spermatophyta</taxon>
        <taxon>Magnoliopsida</taxon>
        <taxon>Liliopsida</taxon>
        <taxon>Poales</taxon>
        <taxon>Poaceae</taxon>
        <taxon>PACMAD clade</taxon>
        <taxon>Chloridoideae</taxon>
        <taxon>Eragrostideae</taxon>
        <taxon>Eragrostidinae</taxon>
        <taxon>Eragrostis</taxon>
    </lineage>
</organism>